<feature type="transmembrane region" description="Helical" evidence="1">
    <location>
        <begin position="135"/>
        <end position="155"/>
    </location>
</feature>
<reference evidence="2" key="1">
    <citation type="submission" date="2021-06" db="EMBL/GenBank/DDBJ databases">
        <authorList>
            <person name="Hodson N. C."/>
            <person name="Mongue J. A."/>
            <person name="Jaron S. K."/>
        </authorList>
    </citation>
    <scope>NUCLEOTIDE SEQUENCE</scope>
</reference>
<gene>
    <name evidence="2" type="ORF">AFUS01_LOCUS35991</name>
</gene>
<dbReference type="EMBL" id="CAJVCH010537858">
    <property type="protein sequence ID" value="CAG7825911.1"/>
    <property type="molecule type" value="Genomic_DNA"/>
</dbReference>
<protein>
    <submittedName>
        <fullName evidence="2">Uncharacterized protein</fullName>
    </submittedName>
</protein>
<keyword evidence="1" id="KW-1133">Transmembrane helix</keyword>
<comment type="caution">
    <text evidence="2">The sequence shown here is derived from an EMBL/GenBank/DDBJ whole genome shotgun (WGS) entry which is preliminary data.</text>
</comment>
<name>A0A8J2PSF0_9HEXA</name>
<feature type="transmembrane region" description="Helical" evidence="1">
    <location>
        <begin position="71"/>
        <end position="96"/>
    </location>
</feature>
<organism evidence="2 3">
    <name type="scientific">Allacma fusca</name>
    <dbReference type="NCBI Taxonomy" id="39272"/>
    <lineage>
        <taxon>Eukaryota</taxon>
        <taxon>Metazoa</taxon>
        <taxon>Ecdysozoa</taxon>
        <taxon>Arthropoda</taxon>
        <taxon>Hexapoda</taxon>
        <taxon>Collembola</taxon>
        <taxon>Symphypleona</taxon>
        <taxon>Sminthuridae</taxon>
        <taxon>Allacma</taxon>
    </lineage>
</organism>
<sequence length="191" mass="21279">MAIFTFGLSLRGCVRLCAVVGIVTSSFYITTGVTLLTRATQEQNHGPYSRPLYLYLTQPERDTASREKARLAINIALGIALVVANVLQIICDTLLFQLSLKSCHGQSLWILFIVDIALWLMTLIIFVNVFPSGGLLLLTIVLVGTSVRCYILYIIHQFFSHLRKSSDSKLNLKSVELIANNDPFIIQYTAP</sequence>
<feature type="transmembrane region" description="Helical" evidence="1">
    <location>
        <begin position="108"/>
        <end position="129"/>
    </location>
</feature>
<proteinExistence type="predicted"/>
<evidence type="ECO:0000256" key="1">
    <source>
        <dbReference type="SAM" id="Phobius"/>
    </source>
</evidence>
<dbReference type="OrthoDB" id="10642836at2759"/>
<dbReference type="AlphaFoldDB" id="A0A8J2PSF0"/>
<evidence type="ECO:0000313" key="3">
    <source>
        <dbReference type="Proteomes" id="UP000708208"/>
    </source>
</evidence>
<dbReference type="Proteomes" id="UP000708208">
    <property type="component" value="Unassembled WGS sequence"/>
</dbReference>
<keyword evidence="1" id="KW-0812">Transmembrane</keyword>
<accession>A0A8J2PSF0</accession>
<feature type="transmembrane region" description="Helical" evidence="1">
    <location>
        <begin position="12"/>
        <end position="29"/>
    </location>
</feature>
<keyword evidence="3" id="KW-1185">Reference proteome</keyword>
<keyword evidence="1" id="KW-0472">Membrane</keyword>
<evidence type="ECO:0000313" key="2">
    <source>
        <dbReference type="EMBL" id="CAG7825911.1"/>
    </source>
</evidence>